<dbReference type="Proteomes" id="UP000192596">
    <property type="component" value="Unassembled WGS sequence"/>
</dbReference>
<evidence type="ECO:0000313" key="3">
    <source>
        <dbReference type="Proteomes" id="UP000192596"/>
    </source>
</evidence>
<protein>
    <submittedName>
        <fullName evidence="2">Uncharacterized protein</fullName>
    </submittedName>
</protein>
<organism evidence="2 3">
    <name type="scientific">Cryoendolithus antarcticus</name>
    <dbReference type="NCBI Taxonomy" id="1507870"/>
    <lineage>
        <taxon>Eukaryota</taxon>
        <taxon>Fungi</taxon>
        <taxon>Dikarya</taxon>
        <taxon>Ascomycota</taxon>
        <taxon>Pezizomycotina</taxon>
        <taxon>Dothideomycetes</taxon>
        <taxon>Dothideomycetidae</taxon>
        <taxon>Cladosporiales</taxon>
        <taxon>Cladosporiaceae</taxon>
        <taxon>Cryoendolithus</taxon>
    </lineage>
</organism>
<sequence length="234" mass="25235">MAGLYVTNICPLRIELHRAEALLAGTPARLYDEFPFPPSDECQVTGLDSGIVRIERPALSDRSDTVPDLASKIKTDKPADSTEATRAYRYPIASDSAEATHDCCRPILFQSNARMMPPNRKALAQSTQGDQSDKGSGTDSAKKQIDNGAIEEEIEGGPAQDGAIENGIGGSMRDDSAKVGDREIVSGMKDKSKAPVKDGRRETSNHFDLGCDADVMERAVVHSDFDSEGIVYDT</sequence>
<proteinExistence type="predicted"/>
<gene>
    <name evidence="2" type="ORF">B0A48_06505</name>
</gene>
<evidence type="ECO:0000313" key="2">
    <source>
        <dbReference type="EMBL" id="OQO08635.1"/>
    </source>
</evidence>
<feature type="compositionally biased region" description="Polar residues" evidence="1">
    <location>
        <begin position="124"/>
        <end position="139"/>
    </location>
</feature>
<name>A0A1V8TB81_9PEZI</name>
<evidence type="ECO:0000256" key="1">
    <source>
        <dbReference type="SAM" id="MobiDB-lite"/>
    </source>
</evidence>
<feature type="region of interest" description="Disordered" evidence="1">
    <location>
        <begin position="114"/>
        <end position="178"/>
    </location>
</feature>
<feature type="region of interest" description="Disordered" evidence="1">
    <location>
        <begin position="183"/>
        <end position="202"/>
    </location>
</feature>
<comment type="caution">
    <text evidence="2">The sequence shown here is derived from an EMBL/GenBank/DDBJ whole genome shotgun (WGS) entry which is preliminary data.</text>
</comment>
<reference evidence="3" key="1">
    <citation type="submission" date="2017-03" db="EMBL/GenBank/DDBJ databases">
        <title>Genomes of endolithic fungi from Antarctica.</title>
        <authorList>
            <person name="Coleine C."/>
            <person name="Masonjones S."/>
            <person name="Stajich J.E."/>
        </authorList>
    </citation>
    <scope>NUCLEOTIDE SEQUENCE [LARGE SCALE GENOMIC DNA]</scope>
    <source>
        <strain evidence="3">CCFEE 5527</strain>
    </source>
</reference>
<accession>A0A1V8TB81</accession>
<dbReference type="AlphaFoldDB" id="A0A1V8TB81"/>
<keyword evidence="3" id="KW-1185">Reference proteome</keyword>
<dbReference type="EMBL" id="NAJO01000012">
    <property type="protein sequence ID" value="OQO08635.1"/>
    <property type="molecule type" value="Genomic_DNA"/>
</dbReference>
<dbReference type="InParanoid" id="A0A1V8TB81"/>